<dbReference type="AlphaFoldDB" id="A0A2L1WGV2"/>
<keyword evidence="2" id="KW-0963">Cytoplasm</keyword>
<dbReference type="InterPro" id="IPR002059">
    <property type="entry name" value="CSP_DNA-bd"/>
</dbReference>
<sequence>MSSRETGNVKWFNDAKGYGFIQREGGADVFVHYRAIRGEGHRSLVEGQQVEYACVQGQKGLQAEDVVGL</sequence>
<dbReference type="CDD" id="cd04458">
    <property type="entry name" value="CSP_CDS"/>
    <property type="match status" value="1"/>
</dbReference>
<dbReference type="InterPro" id="IPR019844">
    <property type="entry name" value="CSD_CS"/>
</dbReference>
<dbReference type="RefSeq" id="WP_023534051.1">
    <property type="nucleotide sequence ID" value="NZ_BQHM01000020.1"/>
</dbReference>
<protein>
    <submittedName>
        <fullName evidence="4">Cold-shock protein</fullName>
    </submittedName>
</protein>
<dbReference type="PROSITE" id="PS00352">
    <property type="entry name" value="CSD_1"/>
    <property type="match status" value="1"/>
</dbReference>
<dbReference type="GO" id="GO:0005829">
    <property type="term" value="C:cytosol"/>
    <property type="evidence" value="ECO:0007669"/>
    <property type="project" value="UniProtKB-ARBA"/>
</dbReference>
<dbReference type="GeneID" id="93443394"/>
<dbReference type="EMBL" id="CP064946">
    <property type="protein sequence ID" value="QPH48106.1"/>
    <property type="molecule type" value="Genomic_DNA"/>
</dbReference>
<evidence type="ECO:0000313" key="4">
    <source>
        <dbReference type="EMBL" id="QPH48106.1"/>
    </source>
</evidence>
<dbReference type="PROSITE" id="PS51857">
    <property type="entry name" value="CSD_2"/>
    <property type="match status" value="1"/>
</dbReference>
<dbReference type="SMART" id="SM00357">
    <property type="entry name" value="CSP"/>
    <property type="match status" value="1"/>
</dbReference>
<dbReference type="InterPro" id="IPR012156">
    <property type="entry name" value="Cold_shock_CspA"/>
</dbReference>
<dbReference type="InterPro" id="IPR050181">
    <property type="entry name" value="Cold_shock_domain"/>
</dbReference>
<dbReference type="InterPro" id="IPR012340">
    <property type="entry name" value="NA-bd_OB-fold"/>
</dbReference>
<dbReference type="FunFam" id="2.40.50.140:FF:000006">
    <property type="entry name" value="Cold shock protein CspC"/>
    <property type="match status" value="1"/>
</dbReference>
<dbReference type="Pfam" id="PF00313">
    <property type="entry name" value="CSD"/>
    <property type="match status" value="1"/>
</dbReference>
<dbReference type="SUPFAM" id="SSF50249">
    <property type="entry name" value="Nucleic acid-binding proteins"/>
    <property type="match status" value="1"/>
</dbReference>
<reference evidence="4 5" key="1">
    <citation type="submission" date="2020-11" db="EMBL/GenBank/DDBJ databases">
        <title>Pseudomonas fulva producing VIM-24.</title>
        <authorList>
            <person name="Liu S."/>
        </authorList>
    </citation>
    <scope>NUCLEOTIDE SEQUENCE [LARGE SCALE GENOMIC DNA]</scope>
    <source>
        <strain evidence="4 5">ZDHY414</strain>
    </source>
</reference>
<dbReference type="PRINTS" id="PR00050">
    <property type="entry name" value="COLDSHOCK"/>
</dbReference>
<dbReference type="InterPro" id="IPR011129">
    <property type="entry name" value="CSD"/>
</dbReference>
<accession>A0A2L1WGV2</accession>
<evidence type="ECO:0000256" key="3">
    <source>
        <dbReference type="RuleBase" id="RU000408"/>
    </source>
</evidence>
<comment type="subcellular location">
    <subcellularLocation>
        <location evidence="1 3">Cytoplasm</location>
    </subcellularLocation>
</comment>
<dbReference type="PIRSF" id="PIRSF002599">
    <property type="entry name" value="Cold_shock_A"/>
    <property type="match status" value="1"/>
</dbReference>
<dbReference type="PANTHER" id="PTHR11544">
    <property type="entry name" value="COLD SHOCK DOMAIN CONTAINING PROTEINS"/>
    <property type="match status" value="1"/>
</dbReference>
<evidence type="ECO:0000256" key="1">
    <source>
        <dbReference type="ARBA" id="ARBA00004496"/>
    </source>
</evidence>
<organism evidence="4 5">
    <name type="scientific">Pseudomonas fulva</name>
    <dbReference type="NCBI Taxonomy" id="47880"/>
    <lineage>
        <taxon>Bacteria</taxon>
        <taxon>Pseudomonadati</taxon>
        <taxon>Pseudomonadota</taxon>
        <taxon>Gammaproteobacteria</taxon>
        <taxon>Pseudomonadales</taxon>
        <taxon>Pseudomonadaceae</taxon>
        <taxon>Pseudomonas</taxon>
    </lineage>
</organism>
<evidence type="ECO:0000313" key="5">
    <source>
        <dbReference type="Proteomes" id="UP000594430"/>
    </source>
</evidence>
<dbReference type="GO" id="GO:0003676">
    <property type="term" value="F:nucleic acid binding"/>
    <property type="evidence" value="ECO:0007669"/>
    <property type="project" value="InterPro"/>
</dbReference>
<evidence type="ECO:0000256" key="2">
    <source>
        <dbReference type="ARBA" id="ARBA00022490"/>
    </source>
</evidence>
<proteinExistence type="predicted"/>
<dbReference type="Proteomes" id="UP000594430">
    <property type="component" value="Chromosome"/>
</dbReference>
<name>A0A2L1WGV2_9PSED</name>
<gene>
    <name evidence="4" type="ORF">IZU98_17140</name>
</gene>
<dbReference type="Gene3D" id="2.40.50.140">
    <property type="entry name" value="Nucleic acid-binding proteins"/>
    <property type="match status" value="1"/>
</dbReference>